<evidence type="ECO:0000256" key="20">
    <source>
        <dbReference type="RuleBase" id="RU362060"/>
    </source>
</evidence>
<dbReference type="FunFam" id="1.10.420.10:FF:000006">
    <property type="entry name" value="Peroxidase"/>
    <property type="match status" value="1"/>
</dbReference>
<sequence length="364" mass="38151">MAAAKLAALTVALLAFAGPVASQQDSGGILCLGGWVRPIPVVGGMICPGNMIPSPKIDPKPSPAPTGAGLRVGYYNSCPDAEGIVRKVVSDAVAKEPGMGAGLIRLFFHDCFVRGCDASVLLVNSSGSSDPSEMFGPPNRDSLRGFGVIDAAKAALEAACPNAVSCADIMAFAARDASFVLSNGRINFAMPGGRHDGRVSLASETTDVLPGPFTDLQTIKNMFASKGLDTKDVVTLSGAHTVGHARCGFISSDRPDMNATLARDLRNKCRSGNNNTAVVQDYKTPHILDSQYYQNVNDNAVLFQSDAALSSGETQPLVDIYAADSSGNRWETEFAAAMVKMGNIEVKTSPGADAEIRKKCSIYN</sequence>
<feature type="binding site" evidence="17">
    <location>
        <position position="289"/>
    </location>
    <ligand>
        <name>Ca(2+)</name>
        <dbReference type="ChEBI" id="CHEBI:29108"/>
        <label>2</label>
    </ligand>
</feature>
<dbReference type="RefSeq" id="XP_022680408.1">
    <property type="nucleotide sequence ID" value="XM_022824673.1"/>
</dbReference>
<evidence type="ECO:0000256" key="8">
    <source>
        <dbReference type="ARBA" id="ARBA00022723"/>
    </source>
</evidence>
<dbReference type="AlphaFoldDB" id="K4A1Q2"/>
<evidence type="ECO:0000256" key="16">
    <source>
        <dbReference type="PIRSR" id="PIRSR600823-2"/>
    </source>
</evidence>
<dbReference type="eggNOG" id="ENOG502QPX7">
    <property type="taxonomic scope" value="Eukaryota"/>
</dbReference>
<feature type="binding site" evidence="17">
    <location>
        <position position="117"/>
    </location>
    <ligand>
        <name>Ca(2+)</name>
        <dbReference type="ChEBI" id="CHEBI:29108"/>
        <label>1</label>
    </ligand>
</feature>
<dbReference type="InterPro" id="IPR019794">
    <property type="entry name" value="Peroxidases_AS"/>
</dbReference>
<accession>K4A1Q2</accession>
<dbReference type="Proteomes" id="UP000004995">
    <property type="component" value="Unassembled WGS sequence"/>
</dbReference>
<feature type="site" description="Transition state stabilizer" evidence="18">
    <location>
        <position position="105"/>
    </location>
</feature>
<dbReference type="PROSITE" id="PS00436">
    <property type="entry name" value="PEROXIDASE_2"/>
    <property type="match status" value="1"/>
</dbReference>
<feature type="binding site" evidence="17">
    <location>
        <position position="281"/>
    </location>
    <ligand>
        <name>Ca(2+)</name>
        <dbReference type="ChEBI" id="CHEBI:29108"/>
        <label>2</label>
    </ligand>
</feature>
<evidence type="ECO:0000256" key="7">
    <source>
        <dbReference type="ARBA" id="ARBA00022617"/>
    </source>
</evidence>
<dbReference type="GO" id="GO:0046872">
    <property type="term" value="F:metal ion binding"/>
    <property type="evidence" value="ECO:0007669"/>
    <property type="project" value="UniProtKB-UniRule"/>
</dbReference>
<keyword evidence="20" id="KW-0732">Signal</keyword>
<feature type="binding site" evidence="17">
    <location>
        <position position="284"/>
    </location>
    <ligand>
        <name>Ca(2+)</name>
        <dbReference type="ChEBI" id="CHEBI:29108"/>
        <label>2</label>
    </ligand>
</feature>
<dbReference type="EC" id="1.11.1.7" evidence="4 20"/>
<dbReference type="InterPro" id="IPR002016">
    <property type="entry name" value="Haem_peroxidase"/>
</dbReference>
<keyword evidence="7 20" id="KW-0349">Heme</keyword>
<keyword evidence="6 20" id="KW-0575">Peroxidase</keyword>
<comment type="subcellular location">
    <subcellularLocation>
        <location evidence="2 20">Secreted</location>
    </subcellularLocation>
</comment>
<proteinExistence type="inferred from homology"/>
<feature type="signal peptide" evidence="20">
    <location>
        <begin position="1"/>
        <end position="22"/>
    </location>
</feature>
<dbReference type="InterPro" id="IPR010255">
    <property type="entry name" value="Haem_peroxidase_sf"/>
</dbReference>
<comment type="similarity">
    <text evidence="3">Belongs to the peroxidase family. Ascorbate peroxidase subfamily.</text>
</comment>
<dbReference type="Gene3D" id="1.10.420.10">
    <property type="entry name" value="Peroxidase, domain 2"/>
    <property type="match status" value="1"/>
</dbReference>
<name>K4A1Q2_SETIT</name>
<dbReference type="EMBL" id="CM003529">
    <property type="protein sequence ID" value="RCV14209.1"/>
    <property type="molecule type" value="Genomic_DNA"/>
</dbReference>
<evidence type="ECO:0000313" key="22">
    <source>
        <dbReference type="EMBL" id="RCV14209.1"/>
    </source>
</evidence>
<feature type="chain" id="PRO_5009998050" description="Peroxidase" evidence="20">
    <location>
        <begin position="23"/>
        <end position="364"/>
    </location>
</feature>
<keyword evidence="12 19" id="KW-1015">Disulfide bond</keyword>
<comment type="similarity">
    <text evidence="20">Belongs to the peroxidase family. Classical plant (class III) peroxidase subfamily.</text>
</comment>
<reference evidence="22 24" key="1">
    <citation type="journal article" date="2012" name="Nat. Biotechnol.">
        <title>Reference genome sequence of the model plant Setaria.</title>
        <authorList>
            <person name="Bennetzen J.L."/>
            <person name="Schmutz J."/>
            <person name="Wang H."/>
            <person name="Percifield R."/>
            <person name="Hawkins J."/>
            <person name="Pontaroli A.C."/>
            <person name="Estep M."/>
            <person name="Feng L."/>
            <person name="Vaughn J.N."/>
            <person name="Grimwood J."/>
            <person name="Jenkins J."/>
            <person name="Barry K."/>
            <person name="Lindquist E."/>
            <person name="Hellsten U."/>
            <person name="Deshpande S."/>
            <person name="Wang X."/>
            <person name="Wu X."/>
            <person name="Mitros T."/>
            <person name="Triplett J."/>
            <person name="Yang X."/>
            <person name="Ye C.Y."/>
            <person name="Mauro-Herrera M."/>
            <person name="Wang L."/>
            <person name="Li P."/>
            <person name="Sharma M."/>
            <person name="Sharma R."/>
            <person name="Ronald P.C."/>
            <person name="Panaud O."/>
            <person name="Kellogg E.A."/>
            <person name="Brutnell T.P."/>
            <person name="Doust A.N."/>
            <person name="Tuskan G.A."/>
            <person name="Rokhsar D."/>
            <person name="Devos K.M."/>
        </authorList>
    </citation>
    <scope>NUCLEOTIDE SEQUENCE [LARGE SCALE GENOMIC DNA]</scope>
    <source>
        <strain evidence="24">cv. Yugu1</strain>
        <strain evidence="22">Yugu1</strain>
    </source>
</reference>
<evidence type="ECO:0000256" key="11">
    <source>
        <dbReference type="ARBA" id="ARBA00023004"/>
    </source>
</evidence>
<evidence type="ECO:0000313" key="23">
    <source>
        <dbReference type="EnsemblPlants" id="KQL26875"/>
    </source>
</evidence>
<keyword evidence="5 20" id="KW-0964">Secreted</keyword>
<dbReference type="GO" id="GO:0140825">
    <property type="term" value="F:lactoperoxidase activity"/>
    <property type="evidence" value="ECO:0007669"/>
    <property type="project" value="UniProtKB-EC"/>
</dbReference>
<organism evidence="22">
    <name type="scientific">Setaria italica</name>
    <name type="common">Foxtail millet</name>
    <name type="synonym">Panicum italicum</name>
    <dbReference type="NCBI Taxonomy" id="4555"/>
    <lineage>
        <taxon>Eukaryota</taxon>
        <taxon>Viridiplantae</taxon>
        <taxon>Streptophyta</taxon>
        <taxon>Embryophyta</taxon>
        <taxon>Tracheophyta</taxon>
        <taxon>Spermatophyta</taxon>
        <taxon>Magnoliopsida</taxon>
        <taxon>Liliopsida</taxon>
        <taxon>Poales</taxon>
        <taxon>Poaceae</taxon>
        <taxon>PACMAD clade</taxon>
        <taxon>Panicoideae</taxon>
        <taxon>Panicodae</taxon>
        <taxon>Paniceae</taxon>
        <taxon>Cenchrinae</taxon>
        <taxon>Setaria</taxon>
    </lineage>
</organism>
<feature type="binding site" evidence="17">
    <location>
        <position position="115"/>
    </location>
    <ligand>
        <name>Ca(2+)</name>
        <dbReference type="ChEBI" id="CHEBI:29108"/>
        <label>1</label>
    </ligand>
</feature>
<evidence type="ECO:0000256" key="13">
    <source>
        <dbReference type="ARBA" id="ARBA00023180"/>
    </source>
</evidence>
<feature type="binding site" evidence="17">
    <location>
        <position position="241"/>
    </location>
    <ligand>
        <name>Ca(2+)</name>
        <dbReference type="ChEBI" id="CHEBI:29108"/>
        <label>2</label>
    </ligand>
</feature>
<dbReference type="SUPFAM" id="SSF48113">
    <property type="entry name" value="Heme-dependent peroxidases"/>
    <property type="match status" value="1"/>
</dbReference>
<dbReference type="Gramene" id="KQL26875">
    <property type="protein sequence ID" value="KQL26875"/>
    <property type="gene ID" value="SETIT_032796mg"/>
</dbReference>
<dbReference type="PRINTS" id="PR00461">
    <property type="entry name" value="PLPEROXIDASE"/>
</dbReference>
<protein>
    <recommendedName>
        <fullName evidence="4 20">Peroxidase</fullName>
        <ecNumber evidence="4 20">1.11.1.7</ecNumber>
    </recommendedName>
</protein>
<evidence type="ECO:0000256" key="17">
    <source>
        <dbReference type="PIRSR" id="PIRSR600823-3"/>
    </source>
</evidence>
<feature type="disulfide bond" evidence="19">
    <location>
        <begin position="78"/>
        <end position="160"/>
    </location>
</feature>
<evidence type="ECO:0000256" key="3">
    <source>
        <dbReference type="ARBA" id="ARBA00006873"/>
    </source>
</evidence>
<keyword evidence="14 20" id="KW-0376">Hydrogen peroxide</keyword>
<dbReference type="OMA" id="RWETEFA"/>
<dbReference type="InterPro" id="IPR000823">
    <property type="entry name" value="Peroxidase_pln"/>
</dbReference>
<evidence type="ECO:0000256" key="2">
    <source>
        <dbReference type="ARBA" id="ARBA00004613"/>
    </source>
</evidence>
<dbReference type="Pfam" id="PF00141">
    <property type="entry name" value="peroxidase"/>
    <property type="match status" value="1"/>
</dbReference>
<dbReference type="EnsemblPlants" id="KQL26875">
    <property type="protein sequence ID" value="KQL26875"/>
    <property type="gene ID" value="SETIT_032796mg"/>
</dbReference>
<keyword evidence="11 17" id="KW-0408">Iron</keyword>
<dbReference type="GeneID" id="101758209"/>
<evidence type="ECO:0000256" key="6">
    <source>
        <dbReference type="ARBA" id="ARBA00022559"/>
    </source>
</evidence>
<reference evidence="22" key="2">
    <citation type="submission" date="2015-07" db="EMBL/GenBank/DDBJ databases">
        <authorList>
            <person name="Noorani M."/>
        </authorList>
    </citation>
    <scope>NUCLEOTIDE SEQUENCE</scope>
    <source>
        <strain evidence="22">Yugu1</strain>
    </source>
</reference>
<feature type="disulfide bond" evidence="19">
    <location>
        <begin position="166"/>
        <end position="360"/>
    </location>
</feature>
<reference evidence="23" key="3">
    <citation type="submission" date="2018-08" db="UniProtKB">
        <authorList>
            <consortium name="EnsemblPlants"/>
        </authorList>
    </citation>
    <scope>IDENTIFICATION</scope>
    <source>
        <strain evidence="23">Yugu1</strain>
    </source>
</reference>
<dbReference type="CDD" id="cd00693">
    <property type="entry name" value="secretory_peroxidase"/>
    <property type="match status" value="1"/>
</dbReference>
<dbReference type="GO" id="GO:0009505">
    <property type="term" value="C:plant-type cell wall"/>
    <property type="evidence" value="ECO:0000318"/>
    <property type="project" value="GO_Central"/>
</dbReference>
<keyword evidence="8 17" id="KW-0479">Metal-binding</keyword>
<feature type="binding site" evidence="17">
    <location>
        <position position="133"/>
    </location>
    <ligand>
        <name>Ca(2+)</name>
        <dbReference type="ChEBI" id="CHEBI:29108"/>
        <label>1</label>
    </ligand>
</feature>
<gene>
    <name evidence="23" type="primary">LOC101758209</name>
    <name evidence="22" type="ORF">SETIT_2G407000v2</name>
</gene>
<evidence type="ECO:0000259" key="21">
    <source>
        <dbReference type="PROSITE" id="PS50873"/>
    </source>
</evidence>
<evidence type="ECO:0000256" key="12">
    <source>
        <dbReference type="ARBA" id="ARBA00023157"/>
    </source>
</evidence>
<dbReference type="PROSITE" id="PS50873">
    <property type="entry name" value="PEROXIDASE_4"/>
    <property type="match status" value="1"/>
</dbReference>
<dbReference type="GO" id="GO:0005576">
    <property type="term" value="C:extracellular region"/>
    <property type="evidence" value="ECO:0007669"/>
    <property type="project" value="UniProtKB-SubCell"/>
</dbReference>
<comment type="cofactor">
    <cofactor evidence="17 20">
        <name>heme b</name>
        <dbReference type="ChEBI" id="CHEBI:60344"/>
    </cofactor>
    <text evidence="17 20">Binds 1 heme b (iron(II)-protoporphyrin IX) group per subunit.</text>
</comment>
<evidence type="ECO:0000256" key="1">
    <source>
        <dbReference type="ARBA" id="ARBA00000189"/>
    </source>
</evidence>
<evidence type="ECO:0000256" key="15">
    <source>
        <dbReference type="PIRSR" id="PIRSR600823-1"/>
    </source>
</evidence>
<feature type="binding site" description="axial binding residue" evidence="17">
    <location>
        <position position="240"/>
    </location>
    <ligand>
        <name>heme b</name>
        <dbReference type="ChEBI" id="CHEBI:60344"/>
    </ligand>
    <ligandPart>
        <name>Fe</name>
        <dbReference type="ChEBI" id="CHEBI:18248"/>
    </ligandPart>
</feature>
<feature type="disulfide bond" evidence="19">
    <location>
        <begin position="111"/>
        <end position="116"/>
    </location>
</feature>
<comment type="catalytic activity">
    <reaction evidence="1 20">
        <text>2 a phenolic donor + H2O2 = 2 a phenolic radical donor + 2 H2O</text>
        <dbReference type="Rhea" id="RHEA:56136"/>
        <dbReference type="ChEBI" id="CHEBI:15377"/>
        <dbReference type="ChEBI" id="CHEBI:16240"/>
        <dbReference type="ChEBI" id="CHEBI:139520"/>
        <dbReference type="ChEBI" id="CHEBI:139521"/>
        <dbReference type="EC" id="1.11.1.7"/>
    </reaction>
</comment>
<keyword evidence="24" id="KW-1185">Reference proteome</keyword>
<dbReference type="Gene3D" id="1.10.520.10">
    <property type="match status" value="1"/>
</dbReference>
<evidence type="ECO:0000256" key="10">
    <source>
        <dbReference type="ARBA" id="ARBA00023002"/>
    </source>
</evidence>
<dbReference type="GO" id="GO:0004601">
    <property type="term" value="F:peroxidase activity"/>
    <property type="evidence" value="ECO:0000318"/>
    <property type="project" value="GO_Central"/>
</dbReference>
<dbReference type="HOGENOM" id="CLU_010543_0_1_1"/>
<keyword evidence="10 20" id="KW-0560">Oxidoreductase</keyword>
<dbReference type="EMBL" id="AGNK02001352">
    <property type="status" value="NOT_ANNOTATED_CDS"/>
    <property type="molecule type" value="Genomic_DNA"/>
</dbReference>
<dbReference type="InterPro" id="IPR019793">
    <property type="entry name" value="Peroxidases_heam-ligand_BS"/>
</dbReference>
<dbReference type="InterPro" id="IPR033905">
    <property type="entry name" value="Secretory_peroxidase"/>
</dbReference>
<evidence type="ECO:0000313" key="24">
    <source>
        <dbReference type="Proteomes" id="UP000004995"/>
    </source>
</evidence>
<evidence type="ECO:0000256" key="4">
    <source>
        <dbReference type="ARBA" id="ARBA00012313"/>
    </source>
</evidence>
<dbReference type="PANTHER" id="PTHR31235">
    <property type="entry name" value="PEROXIDASE 25-RELATED"/>
    <property type="match status" value="1"/>
</dbReference>
<dbReference type="GO" id="GO:0042744">
    <property type="term" value="P:hydrogen peroxide catabolic process"/>
    <property type="evidence" value="ECO:0007669"/>
    <property type="project" value="UniProtKB-KW"/>
</dbReference>
<dbReference type="OrthoDB" id="628880at2759"/>
<feature type="disulfide bond" evidence="19">
    <location>
        <begin position="247"/>
        <end position="269"/>
    </location>
</feature>
<evidence type="ECO:0000256" key="5">
    <source>
        <dbReference type="ARBA" id="ARBA00022525"/>
    </source>
</evidence>
<dbReference type="GO" id="GO:0006979">
    <property type="term" value="P:response to oxidative stress"/>
    <property type="evidence" value="ECO:0007669"/>
    <property type="project" value="UniProtKB-UniRule"/>
</dbReference>
<comment type="cofactor">
    <cofactor evidence="17 20">
        <name>Ca(2+)</name>
        <dbReference type="ChEBI" id="CHEBI:29108"/>
    </cofactor>
    <text evidence="17 20">Binds 2 calcium ions per subunit.</text>
</comment>
<evidence type="ECO:0000256" key="14">
    <source>
        <dbReference type="ARBA" id="ARBA00023324"/>
    </source>
</evidence>
<keyword evidence="9 17" id="KW-0106">Calcium</keyword>
<evidence type="ECO:0000256" key="9">
    <source>
        <dbReference type="ARBA" id="ARBA00022837"/>
    </source>
</evidence>
<evidence type="ECO:0000256" key="19">
    <source>
        <dbReference type="PIRSR" id="PIRSR600823-5"/>
    </source>
</evidence>
<dbReference type="STRING" id="4555.K4A1Q2"/>
<feature type="domain" description="Plant heme peroxidase family profile" evidence="21">
    <location>
        <begin position="69"/>
        <end position="364"/>
    </location>
</feature>
<feature type="active site" description="Proton acceptor" evidence="15">
    <location>
        <position position="109"/>
    </location>
</feature>
<dbReference type="GO" id="GO:0006950">
    <property type="term" value="P:response to stress"/>
    <property type="evidence" value="ECO:0000318"/>
    <property type="project" value="GO_Central"/>
</dbReference>
<feature type="binding site" evidence="17">
    <location>
        <position position="110"/>
    </location>
    <ligand>
        <name>Ca(2+)</name>
        <dbReference type="ChEBI" id="CHEBI:29108"/>
        <label>1</label>
    </ligand>
</feature>
<keyword evidence="13" id="KW-0325">Glycoprotein</keyword>
<dbReference type="PROSITE" id="PS00435">
    <property type="entry name" value="PEROXIDASE_1"/>
    <property type="match status" value="1"/>
</dbReference>
<dbReference type="PRINTS" id="PR00458">
    <property type="entry name" value="PEROXIDASE"/>
</dbReference>
<feature type="binding site" evidence="16">
    <location>
        <position position="210"/>
    </location>
    <ligand>
        <name>substrate</name>
    </ligand>
</feature>
<comment type="function">
    <text evidence="20">Removal of H(2)O(2), oxidation of toxic reductants, biosynthesis and degradation of lignin, suberization, auxin catabolism, response to environmental stresses such as wounding, pathogen attack and oxidative stress.</text>
</comment>
<evidence type="ECO:0000256" key="18">
    <source>
        <dbReference type="PIRSR" id="PIRSR600823-4"/>
    </source>
</evidence>
<feature type="binding site" evidence="17">
    <location>
        <position position="119"/>
    </location>
    <ligand>
        <name>Ca(2+)</name>
        <dbReference type="ChEBI" id="CHEBI:29108"/>
        <label>1</label>
    </ligand>
</feature>
<dbReference type="GO" id="GO:0020037">
    <property type="term" value="F:heme binding"/>
    <property type="evidence" value="ECO:0007669"/>
    <property type="project" value="UniProtKB-UniRule"/>
</dbReference>
<feature type="binding site" evidence="17">
    <location>
        <position position="113"/>
    </location>
    <ligand>
        <name>Ca(2+)</name>
        <dbReference type="ChEBI" id="CHEBI:29108"/>
        <label>1</label>
    </ligand>
</feature>